<feature type="chain" id="PRO_5030533032" description="Fe2OG dioxygenase domain-containing protein" evidence="6">
    <location>
        <begin position="17"/>
        <end position="347"/>
    </location>
</feature>
<evidence type="ECO:0000256" key="3">
    <source>
        <dbReference type="ARBA" id="ARBA00022964"/>
    </source>
</evidence>
<protein>
    <recommendedName>
        <fullName evidence="7">Fe2OG dioxygenase domain-containing protein</fullName>
    </recommendedName>
</protein>
<sequence>MRRAILLLLCTQEAIAFISAPWKFSLVTTYHSKLLESGKFPMFVLDTGKSSAITNNVAPWELKQKIPESAQVLSLDPLVFTIPDFLSVEECQSYMDHVKALSSSNREMTRSNPPEVFIDAKKLWPLPYLSFGAGIPPLFRVFDGQIPVESALMSILRPIVVALCLSAILTSTAVPLIRKFSDSSARTSHAIALNLEEDMYFVRSLVRRLADATGHPWHAWEAPVVTRYDPGAIFARHGDASLNKGSEWSETGGQRVVTAICYLNTVVEGGETYFDRLNLAVKPKQGSVLVFFPADVETLEADDRTTHESLPPAEGKWIVQMFGRIGPRVPPPLGLPDSFGSLDLRSS</sequence>
<dbReference type="Gene3D" id="2.60.120.620">
    <property type="entry name" value="q2cbj1_9rhob like domain"/>
    <property type="match status" value="1"/>
</dbReference>
<dbReference type="PANTHER" id="PTHR10869:SF229">
    <property type="entry name" value="PROLYL 4-HYDROXYLASE ALPHA SUBUNIT DOMAIN-CONTAINING PROTEIN"/>
    <property type="match status" value="1"/>
</dbReference>
<dbReference type="InterPro" id="IPR006620">
    <property type="entry name" value="Pro_4_hyd_alph"/>
</dbReference>
<keyword evidence="3" id="KW-0223">Dioxygenase</keyword>
<dbReference type="AlphaFoldDB" id="A0A7S2XY74"/>
<evidence type="ECO:0000256" key="2">
    <source>
        <dbReference type="ARBA" id="ARBA00022723"/>
    </source>
</evidence>
<feature type="signal peptide" evidence="6">
    <location>
        <begin position="1"/>
        <end position="16"/>
    </location>
</feature>
<dbReference type="SMART" id="SM00702">
    <property type="entry name" value="P4Hc"/>
    <property type="match status" value="1"/>
</dbReference>
<evidence type="ECO:0000256" key="6">
    <source>
        <dbReference type="SAM" id="SignalP"/>
    </source>
</evidence>
<evidence type="ECO:0000313" key="8">
    <source>
        <dbReference type="EMBL" id="CAD9863394.1"/>
    </source>
</evidence>
<evidence type="ECO:0000259" key="7">
    <source>
        <dbReference type="PROSITE" id="PS51471"/>
    </source>
</evidence>
<keyword evidence="6" id="KW-0732">Signal</keyword>
<dbReference type="GO" id="GO:0005783">
    <property type="term" value="C:endoplasmic reticulum"/>
    <property type="evidence" value="ECO:0007669"/>
    <property type="project" value="TreeGrafter"/>
</dbReference>
<comment type="cofactor">
    <cofactor evidence="1">
        <name>L-ascorbate</name>
        <dbReference type="ChEBI" id="CHEBI:38290"/>
    </cofactor>
</comment>
<keyword evidence="4" id="KW-0560">Oxidoreductase</keyword>
<dbReference type="InterPro" id="IPR044862">
    <property type="entry name" value="Pro_4_hyd_alph_FE2OG_OXY"/>
</dbReference>
<gene>
    <name evidence="8" type="ORF">FJAP1339_LOCUS5865</name>
</gene>
<dbReference type="EMBL" id="HBHR01012075">
    <property type="protein sequence ID" value="CAD9863394.1"/>
    <property type="molecule type" value="Transcribed_RNA"/>
</dbReference>
<proteinExistence type="predicted"/>
<evidence type="ECO:0000256" key="5">
    <source>
        <dbReference type="ARBA" id="ARBA00023004"/>
    </source>
</evidence>
<dbReference type="PROSITE" id="PS51471">
    <property type="entry name" value="FE2OG_OXY"/>
    <property type="match status" value="1"/>
</dbReference>
<keyword evidence="2" id="KW-0479">Metal-binding</keyword>
<dbReference type="GO" id="GO:0005506">
    <property type="term" value="F:iron ion binding"/>
    <property type="evidence" value="ECO:0007669"/>
    <property type="project" value="InterPro"/>
</dbReference>
<dbReference type="InterPro" id="IPR045054">
    <property type="entry name" value="P4HA-like"/>
</dbReference>
<name>A0A7S2XY74_9STRA</name>
<evidence type="ECO:0000256" key="4">
    <source>
        <dbReference type="ARBA" id="ARBA00023002"/>
    </source>
</evidence>
<reference evidence="8" key="1">
    <citation type="submission" date="2021-01" db="EMBL/GenBank/DDBJ databases">
        <authorList>
            <person name="Corre E."/>
            <person name="Pelletier E."/>
            <person name="Niang G."/>
            <person name="Scheremetjew M."/>
            <person name="Finn R."/>
            <person name="Kale V."/>
            <person name="Holt S."/>
            <person name="Cochrane G."/>
            <person name="Meng A."/>
            <person name="Brown T."/>
            <person name="Cohen L."/>
        </authorList>
    </citation>
    <scope>NUCLEOTIDE SEQUENCE</scope>
    <source>
        <strain evidence="8">CCMP1661</strain>
    </source>
</reference>
<dbReference type="PANTHER" id="PTHR10869">
    <property type="entry name" value="PROLYL 4-HYDROXYLASE ALPHA SUBUNIT"/>
    <property type="match status" value="1"/>
</dbReference>
<feature type="domain" description="Fe2OG dioxygenase" evidence="7">
    <location>
        <begin position="219"/>
        <end position="327"/>
    </location>
</feature>
<evidence type="ECO:0000256" key="1">
    <source>
        <dbReference type="ARBA" id="ARBA00001961"/>
    </source>
</evidence>
<keyword evidence="5" id="KW-0408">Iron</keyword>
<dbReference type="GO" id="GO:0031418">
    <property type="term" value="F:L-ascorbic acid binding"/>
    <property type="evidence" value="ECO:0007669"/>
    <property type="project" value="InterPro"/>
</dbReference>
<dbReference type="Pfam" id="PF13640">
    <property type="entry name" value="2OG-FeII_Oxy_3"/>
    <property type="match status" value="1"/>
</dbReference>
<organism evidence="8">
    <name type="scientific">Fibrocapsa japonica</name>
    <dbReference type="NCBI Taxonomy" id="94617"/>
    <lineage>
        <taxon>Eukaryota</taxon>
        <taxon>Sar</taxon>
        <taxon>Stramenopiles</taxon>
        <taxon>Ochrophyta</taxon>
        <taxon>Raphidophyceae</taxon>
        <taxon>Chattonellales</taxon>
        <taxon>Chattonellaceae</taxon>
        <taxon>Fibrocapsa</taxon>
    </lineage>
</organism>
<dbReference type="InterPro" id="IPR005123">
    <property type="entry name" value="Oxoglu/Fe-dep_dioxygenase_dom"/>
</dbReference>
<dbReference type="GO" id="GO:0004656">
    <property type="term" value="F:procollagen-proline 4-dioxygenase activity"/>
    <property type="evidence" value="ECO:0007669"/>
    <property type="project" value="TreeGrafter"/>
</dbReference>
<accession>A0A7S2XY74</accession>